<accession>A0ACC2W7J3</accession>
<sequence>MDPSEKTITQWVDGCAKAFIYGGENWCGEWGVWDGRSSAREQLDELKRKGLNRSEGYERISQSVFGFGNGAKHVVVTDVQVSLCKHKDTVFGECIAEFEY</sequence>
<organism evidence="1 2">
    <name type="scientific">Naganishia adeliensis</name>
    <dbReference type="NCBI Taxonomy" id="92952"/>
    <lineage>
        <taxon>Eukaryota</taxon>
        <taxon>Fungi</taxon>
        <taxon>Dikarya</taxon>
        <taxon>Basidiomycota</taxon>
        <taxon>Agaricomycotina</taxon>
        <taxon>Tremellomycetes</taxon>
        <taxon>Filobasidiales</taxon>
        <taxon>Filobasidiaceae</taxon>
        <taxon>Naganishia</taxon>
    </lineage>
</organism>
<protein>
    <submittedName>
        <fullName evidence="1">Uncharacterized protein</fullName>
    </submittedName>
</protein>
<evidence type="ECO:0000313" key="1">
    <source>
        <dbReference type="EMBL" id="KAJ9106577.1"/>
    </source>
</evidence>
<gene>
    <name evidence="1" type="ORF">QFC20_004069</name>
</gene>
<proteinExistence type="predicted"/>
<reference evidence="1" key="1">
    <citation type="submission" date="2023-04" db="EMBL/GenBank/DDBJ databases">
        <title>Draft Genome sequencing of Naganishia species isolated from polar environments using Oxford Nanopore Technology.</title>
        <authorList>
            <person name="Leo P."/>
            <person name="Venkateswaran K."/>
        </authorList>
    </citation>
    <scope>NUCLEOTIDE SEQUENCE</scope>
    <source>
        <strain evidence="1">MNA-CCFEE 5262</strain>
    </source>
</reference>
<evidence type="ECO:0000313" key="2">
    <source>
        <dbReference type="Proteomes" id="UP001230649"/>
    </source>
</evidence>
<dbReference type="EMBL" id="JASBWS010000043">
    <property type="protein sequence ID" value="KAJ9106577.1"/>
    <property type="molecule type" value="Genomic_DNA"/>
</dbReference>
<dbReference type="Proteomes" id="UP001230649">
    <property type="component" value="Unassembled WGS sequence"/>
</dbReference>
<keyword evidence="2" id="KW-1185">Reference proteome</keyword>
<name>A0ACC2W7J3_9TREE</name>
<comment type="caution">
    <text evidence="1">The sequence shown here is derived from an EMBL/GenBank/DDBJ whole genome shotgun (WGS) entry which is preliminary data.</text>
</comment>